<dbReference type="Pfam" id="PF13639">
    <property type="entry name" value="zf-RING_2"/>
    <property type="match status" value="1"/>
</dbReference>
<proteinExistence type="predicted"/>
<dbReference type="InterPro" id="IPR013083">
    <property type="entry name" value="Znf_RING/FYVE/PHD"/>
</dbReference>
<gene>
    <name evidence="6" type="ORF">HETSPECPRED_005103</name>
</gene>
<keyword evidence="2 4" id="KW-0863">Zinc-finger</keyword>
<sequence>MASPLQEDVLVMDARYHFNTWLNELPQVNDPDEVEDRCDCNFDRCVLLRPTSFSHKTPILVELPCGCRFRKECAERFFGNDRYPRTRCPGCESELFQLRTIEEWIMDEAEEVDIPSLEEEDRTCSICRMDYSAGEDEEGQAEQPLKLPCQHVFGDQCIKIWLNAGPTAASRRSCPTCREGIVYTAPKLAGSEDIPLERSELLTELEYDSFDAAWTPSQLDDMGNYW</sequence>
<dbReference type="SMART" id="SM00184">
    <property type="entry name" value="RING"/>
    <property type="match status" value="1"/>
</dbReference>
<dbReference type="EMBL" id="CAJPDS010000031">
    <property type="protein sequence ID" value="CAF9922618.1"/>
    <property type="molecule type" value="Genomic_DNA"/>
</dbReference>
<dbReference type="PANTHER" id="PTHR45798">
    <property type="entry name" value="RING-H2 FINGER PROTEIN ATL61-RELATED-RELATED"/>
    <property type="match status" value="1"/>
</dbReference>
<evidence type="ECO:0000259" key="5">
    <source>
        <dbReference type="PROSITE" id="PS50089"/>
    </source>
</evidence>
<dbReference type="PROSITE" id="PS50089">
    <property type="entry name" value="ZF_RING_2"/>
    <property type="match status" value="1"/>
</dbReference>
<evidence type="ECO:0000256" key="1">
    <source>
        <dbReference type="ARBA" id="ARBA00022723"/>
    </source>
</evidence>
<accession>A0A8H3FIL1</accession>
<evidence type="ECO:0000256" key="4">
    <source>
        <dbReference type="PROSITE-ProRule" id="PRU00175"/>
    </source>
</evidence>
<dbReference type="InterPro" id="IPR001841">
    <property type="entry name" value="Znf_RING"/>
</dbReference>
<feature type="domain" description="RING-type" evidence="5">
    <location>
        <begin position="124"/>
        <end position="178"/>
    </location>
</feature>
<dbReference type="InterPro" id="IPR052788">
    <property type="entry name" value="RING-type_E3_ligase_ATL"/>
</dbReference>
<keyword evidence="7" id="KW-1185">Reference proteome</keyword>
<name>A0A8H3FIL1_9LECA</name>
<dbReference type="OrthoDB" id="5396564at2759"/>
<keyword evidence="3" id="KW-0862">Zinc</keyword>
<organism evidence="6 7">
    <name type="scientific">Heterodermia speciosa</name>
    <dbReference type="NCBI Taxonomy" id="116794"/>
    <lineage>
        <taxon>Eukaryota</taxon>
        <taxon>Fungi</taxon>
        <taxon>Dikarya</taxon>
        <taxon>Ascomycota</taxon>
        <taxon>Pezizomycotina</taxon>
        <taxon>Lecanoromycetes</taxon>
        <taxon>OSLEUM clade</taxon>
        <taxon>Lecanoromycetidae</taxon>
        <taxon>Caliciales</taxon>
        <taxon>Physciaceae</taxon>
        <taxon>Heterodermia</taxon>
    </lineage>
</organism>
<evidence type="ECO:0000313" key="7">
    <source>
        <dbReference type="Proteomes" id="UP000664521"/>
    </source>
</evidence>
<keyword evidence="1" id="KW-0479">Metal-binding</keyword>
<dbReference type="PANTHER" id="PTHR45798:SF97">
    <property type="entry name" value="ALCOHOL-SENSITIVE RING FINGER PROTEIN 1"/>
    <property type="match status" value="1"/>
</dbReference>
<reference evidence="6" key="1">
    <citation type="submission" date="2021-03" db="EMBL/GenBank/DDBJ databases">
        <authorList>
            <person name="Tagirdzhanova G."/>
        </authorList>
    </citation>
    <scope>NUCLEOTIDE SEQUENCE</scope>
</reference>
<dbReference type="GO" id="GO:0008270">
    <property type="term" value="F:zinc ion binding"/>
    <property type="evidence" value="ECO:0007669"/>
    <property type="project" value="UniProtKB-KW"/>
</dbReference>
<comment type="caution">
    <text evidence="6">The sequence shown here is derived from an EMBL/GenBank/DDBJ whole genome shotgun (WGS) entry which is preliminary data.</text>
</comment>
<evidence type="ECO:0000256" key="3">
    <source>
        <dbReference type="ARBA" id="ARBA00022833"/>
    </source>
</evidence>
<dbReference type="Proteomes" id="UP000664521">
    <property type="component" value="Unassembled WGS sequence"/>
</dbReference>
<dbReference type="SUPFAM" id="SSF57850">
    <property type="entry name" value="RING/U-box"/>
    <property type="match status" value="1"/>
</dbReference>
<dbReference type="AlphaFoldDB" id="A0A8H3FIL1"/>
<evidence type="ECO:0000256" key="2">
    <source>
        <dbReference type="ARBA" id="ARBA00022771"/>
    </source>
</evidence>
<evidence type="ECO:0000313" key="6">
    <source>
        <dbReference type="EMBL" id="CAF9922618.1"/>
    </source>
</evidence>
<dbReference type="Gene3D" id="3.30.40.10">
    <property type="entry name" value="Zinc/RING finger domain, C3HC4 (zinc finger)"/>
    <property type="match status" value="1"/>
</dbReference>
<protein>
    <recommendedName>
        <fullName evidence="5">RING-type domain-containing protein</fullName>
    </recommendedName>
</protein>